<sequence length="32" mass="3710">MRELFQTDVKDKKLKQRGSGTGKKAKKSFKIK</sequence>
<evidence type="ECO:0000313" key="3">
    <source>
        <dbReference type="Proteomes" id="UP000236291"/>
    </source>
</evidence>
<gene>
    <name evidence="2" type="ORF">L195_g057832</name>
</gene>
<dbReference type="Proteomes" id="UP000236291">
    <property type="component" value="Unassembled WGS sequence"/>
</dbReference>
<feature type="non-terminal residue" evidence="2">
    <location>
        <position position="32"/>
    </location>
</feature>
<feature type="region of interest" description="Disordered" evidence="1">
    <location>
        <begin position="1"/>
        <end position="32"/>
    </location>
</feature>
<name>A0A2K3KX65_TRIPR</name>
<feature type="compositionally biased region" description="Basic and acidic residues" evidence="1">
    <location>
        <begin position="1"/>
        <end position="11"/>
    </location>
</feature>
<proteinExistence type="predicted"/>
<evidence type="ECO:0000256" key="1">
    <source>
        <dbReference type="SAM" id="MobiDB-lite"/>
    </source>
</evidence>
<dbReference type="EMBL" id="ASHM01116777">
    <property type="protein sequence ID" value="PNX70876.1"/>
    <property type="molecule type" value="Genomic_DNA"/>
</dbReference>
<reference evidence="2 3" key="1">
    <citation type="journal article" date="2014" name="Am. J. Bot.">
        <title>Genome assembly and annotation for red clover (Trifolium pratense; Fabaceae).</title>
        <authorList>
            <person name="Istvanek J."/>
            <person name="Jaros M."/>
            <person name="Krenek A."/>
            <person name="Repkova J."/>
        </authorList>
    </citation>
    <scope>NUCLEOTIDE SEQUENCE [LARGE SCALE GENOMIC DNA]</scope>
    <source>
        <strain evidence="3">cv. Tatra</strain>
        <tissue evidence="2">Young leaves</tissue>
    </source>
</reference>
<dbReference type="AlphaFoldDB" id="A0A2K3KX65"/>
<evidence type="ECO:0000313" key="2">
    <source>
        <dbReference type="EMBL" id="PNX70876.1"/>
    </source>
</evidence>
<comment type="caution">
    <text evidence="2">The sequence shown here is derived from an EMBL/GenBank/DDBJ whole genome shotgun (WGS) entry which is preliminary data.</text>
</comment>
<accession>A0A2K3KX65</accession>
<feature type="compositionally biased region" description="Basic residues" evidence="1">
    <location>
        <begin position="23"/>
        <end position="32"/>
    </location>
</feature>
<protein>
    <submittedName>
        <fullName evidence="2">Uncharacterized protein</fullName>
    </submittedName>
</protein>
<reference evidence="2 3" key="2">
    <citation type="journal article" date="2017" name="Front. Plant Sci.">
        <title>Gene Classification and Mining of Molecular Markers Useful in Red Clover (Trifolium pratense) Breeding.</title>
        <authorList>
            <person name="Istvanek J."/>
            <person name="Dluhosova J."/>
            <person name="Dluhos P."/>
            <person name="Patkova L."/>
            <person name="Nedelnik J."/>
            <person name="Repkova J."/>
        </authorList>
    </citation>
    <scope>NUCLEOTIDE SEQUENCE [LARGE SCALE GENOMIC DNA]</scope>
    <source>
        <strain evidence="3">cv. Tatra</strain>
        <tissue evidence="2">Young leaves</tissue>
    </source>
</reference>
<organism evidence="2 3">
    <name type="scientific">Trifolium pratense</name>
    <name type="common">Red clover</name>
    <dbReference type="NCBI Taxonomy" id="57577"/>
    <lineage>
        <taxon>Eukaryota</taxon>
        <taxon>Viridiplantae</taxon>
        <taxon>Streptophyta</taxon>
        <taxon>Embryophyta</taxon>
        <taxon>Tracheophyta</taxon>
        <taxon>Spermatophyta</taxon>
        <taxon>Magnoliopsida</taxon>
        <taxon>eudicotyledons</taxon>
        <taxon>Gunneridae</taxon>
        <taxon>Pentapetalae</taxon>
        <taxon>rosids</taxon>
        <taxon>fabids</taxon>
        <taxon>Fabales</taxon>
        <taxon>Fabaceae</taxon>
        <taxon>Papilionoideae</taxon>
        <taxon>50 kb inversion clade</taxon>
        <taxon>NPAAA clade</taxon>
        <taxon>Hologalegina</taxon>
        <taxon>IRL clade</taxon>
        <taxon>Trifolieae</taxon>
        <taxon>Trifolium</taxon>
    </lineage>
</organism>